<dbReference type="STRING" id="1640674.SAMN05216323_103933"/>
<protein>
    <submittedName>
        <fullName evidence="4">Serine O-acetyltransferase</fullName>
    </submittedName>
</protein>
<proteinExistence type="predicted"/>
<evidence type="ECO:0000313" key="4">
    <source>
        <dbReference type="EMBL" id="SDC60805.1"/>
    </source>
</evidence>
<keyword evidence="1" id="KW-0028">Amino-acid biosynthesis</keyword>
<dbReference type="EMBL" id="FMYP01000039">
    <property type="protein sequence ID" value="SDC60805.1"/>
    <property type="molecule type" value="Genomic_DNA"/>
</dbReference>
<dbReference type="GO" id="GO:0016746">
    <property type="term" value="F:acyltransferase activity"/>
    <property type="evidence" value="ECO:0007669"/>
    <property type="project" value="UniProtKB-KW"/>
</dbReference>
<dbReference type="CDD" id="cd03354">
    <property type="entry name" value="LbH_SAT"/>
    <property type="match status" value="1"/>
</dbReference>
<keyword evidence="5" id="KW-1185">Reference proteome</keyword>
<dbReference type="PANTHER" id="PTHR42811">
    <property type="entry name" value="SERINE ACETYLTRANSFERASE"/>
    <property type="match status" value="1"/>
</dbReference>
<dbReference type="Proteomes" id="UP000199452">
    <property type="component" value="Unassembled WGS sequence"/>
</dbReference>
<dbReference type="Gene3D" id="2.160.10.10">
    <property type="entry name" value="Hexapeptide repeat proteins"/>
    <property type="match status" value="1"/>
</dbReference>
<organism evidence="4 5">
    <name type="scientific">Williamwhitmania taraxaci</name>
    <dbReference type="NCBI Taxonomy" id="1640674"/>
    <lineage>
        <taxon>Bacteria</taxon>
        <taxon>Pseudomonadati</taxon>
        <taxon>Bacteroidota</taxon>
        <taxon>Bacteroidia</taxon>
        <taxon>Bacteroidales</taxon>
        <taxon>Williamwhitmaniaceae</taxon>
        <taxon>Williamwhitmania</taxon>
    </lineage>
</organism>
<keyword evidence="2 4" id="KW-0808">Transferase</keyword>
<name>A0A1G6N120_9BACT</name>
<dbReference type="SUPFAM" id="SSF51161">
    <property type="entry name" value="Trimeric LpxA-like enzymes"/>
    <property type="match status" value="1"/>
</dbReference>
<accession>A0A1G6N120</accession>
<evidence type="ECO:0000256" key="3">
    <source>
        <dbReference type="ARBA" id="ARBA00023315"/>
    </source>
</evidence>
<dbReference type="Gene3D" id="1.10.3130.10">
    <property type="entry name" value="serine acetyltransferase, domain 1"/>
    <property type="match status" value="1"/>
</dbReference>
<dbReference type="InterPro" id="IPR011004">
    <property type="entry name" value="Trimer_LpxA-like_sf"/>
</dbReference>
<dbReference type="NCBIfam" id="NF041874">
    <property type="entry name" value="EPS_EpsC"/>
    <property type="match status" value="1"/>
</dbReference>
<dbReference type="OrthoDB" id="9801456at2"/>
<evidence type="ECO:0000256" key="1">
    <source>
        <dbReference type="ARBA" id="ARBA00022605"/>
    </source>
</evidence>
<evidence type="ECO:0000256" key="2">
    <source>
        <dbReference type="ARBA" id="ARBA00022679"/>
    </source>
</evidence>
<dbReference type="GO" id="GO:0008652">
    <property type="term" value="P:amino acid biosynthetic process"/>
    <property type="evidence" value="ECO:0007669"/>
    <property type="project" value="UniProtKB-KW"/>
</dbReference>
<sequence>MTMFFNADNKSGRIAKEDVRDFLEQATNSLYPSRCGRVYRIYSQATLRRKLIKLLEPLASRMDNSIDVVSRAFFMRVPFLKVDMDDDAKSIAENDPAASGIAEVILAYPGFYAIMVYRLAHELFKLGVPMLPRMITEQAHSATGIDIHPGAIIGKSFFIDHGTGIVIGETAIIGNRVKLYQGVTIGALNVSKAMAAVKRHPTIEDDVVIYAGATILGGSTKIGHDSIIGGNVWLTESIPPSSLVYHKSEVRIRQRAVSPEQQFVLDYSI</sequence>
<gene>
    <name evidence="4" type="ORF">SAMN05216323_103933</name>
</gene>
<reference evidence="4 5" key="1">
    <citation type="submission" date="2016-09" db="EMBL/GenBank/DDBJ databases">
        <authorList>
            <person name="Capua I."/>
            <person name="De Benedictis P."/>
            <person name="Joannis T."/>
            <person name="Lombin L.H."/>
            <person name="Cattoli G."/>
        </authorList>
    </citation>
    <scope>NUCLEOTIDE SEQUENCE [LARGE SCALE GENOMIC DNA]</scope>
    <source>
        <strain evidence="4 5">A7P-90m</strain>
    </source>
</reference>
<dbReference type="AlphaFoldDB" id="A0A1G6N120"/>
<dbReference type="InterPro" id="IPR042122">
    <property type="entry name" value="Ser_AcTrfase_N_sf"/>
</dbReference>
<dbReference type="InterPro" id="IPR045304">
    <property type="entry name" value="LbH_SAT"/>
</dbReference>
<keyword evidence="3" id="KW-0012">Acyltransferase</keyword>
<evidence type="ECO:0000313" key="5">
    <source>
        <dbReference type="Proteomes" id="UP000199452"/>
    </source>
</evidence>
<dbReference type="RefSeq" id="WP_092438907.1">
    <property type="nucleotide sequence ID" value="NZ_FMYP01000039.1"/>
</dbReference>
<dbReference type="InterPro" id="IPR053376">
    <property type="entry name" value="Serine_acetyltransferase"/>
</dbReference>